<accession>A0ABP0M984</accession>
<proteinExistence type="predicted"/>
<gene>
    <name evidence="2" type="ORF">SCF082_LOCUS26540</name>
</gene>
<evidence type="ECO:0000313" key="2">
    <source>
        <dbReference type="EMBL" id="CAK9047329.1"/>
    </source>
</evidence>
<dbReference type="EMBL" id="CAXAMM010020118">
    <property type="protein sequence ID" value="CAK9047329.1"/>
    <property type="molecule type" value="Genomic_DNA"/>
</dbReference>
<name>A0ABP0M984_9DINO</name>
<dbReference type="InterPro" id="IPR011989">
    <property type="entry name" value="ARM-like"/>
</dbReference>
<dbReference type="Proteomes" id="UP001642464">
    <property type="component" value="Unassembled WGS sequence"/>
</dbReference>
<dbReference type="Gene3D" id="1.25.10.10">
    <property type="entry name" value="Leucine-rich Repeat Variant"/>
    <property type="match status" value="1"/>
</dbReference>
<keyword evidence="1" id="KW-0677">Repeat</keyword>
<protein>
    <submittedName>
        <fullName evidence="2">Pumilio-like 1</fullName>
    </submittedName>
</protein>
<evidence type="ECO:0000256" key="1">
    <source>
        <dbReference type="ARBA" id="ARBA00022737"/>
    </source>
</evidence>
<dbReference type="Pfam" id="PF00806">
    <property type="entry name" value="PUF"/>
    <property type="match status" value="2"/>
</dbReference>
<dbReference type="InterPro" id="IPR001313">
    <property type="entry name" value="Pumilio_RNA-bd_rpt"/>
</dbReference>
<dbReference type="SUPFAM" id="SSF48371">
    <property type="entry name" value="ARM repeat"/>
    <property type="match status" value="1"/>
</dbReference>
<dbReference type="InterPro" id="IPR016024">
    <property type="entry name" value="ARM-type_fold"/>
</dbReference>
<evidence type="ECO:0000313" key="3">
    <source>
        <dbReference type="Proteomes" id="UP001642464"/>
    </source>
</evidence>
<comment type="caution">
    <text evidence="2">The sequence shown here is derived from an EMBL/GenBank/DDBJ whole genome shotgun (WGS) entry which is preliminary data.</text>
</comment>
<keyword evidence="3" id="KW-1185">Reference proteome</keyword>
<organism evidence="2 3">
    <name type="scientific">Durusdinium trenchii</name>
    <dbReference type="NCBI Taxonomy" id="1381693"/>
    <lineage>
        <taxon>Eukaryota</taxon>
        <taxon>Sar</taxon>
        <taxon>Alveolata</taxon>
        <taxon>Dinophyceae</taxon>
        <taxon>Suessiales</taxon>
        <taxon>Symbiodiniaceae</taxon>
        <taxon>Durusdinium</taxon>
    </lineage>
</organism>
<reference evidence="2 3" key="1">
    <citation type="submission" date="2024-02" db="EMBL/GenBank/DDBJ databases">
        <authorList>
            <person name="Chen Y."/>
            <person name="Shah S."/>
            <person name="Dougan E. K."/>
            <person name="Thang M."/>
            <person name="Chan C."/>
        </authorList>
    </citation>
    <scope>NUCLEOTIDE SEQUENCE [LARGE SCALE GENOMIC DNA]</scope>
</reference>
<feature type="non-terminal residue" evidence="2">
    <location>
        <position position="1"/>
    </location>
</feature>
<sequence length="106" mass="11738">HKHLIAKMLTSELWTHATHKNSSYLIEKALCYCSQQDQEVLVGKLGHPEALLDLALNQYGSFVARSLLQDSRVDAEAALGHLQVHQADVEATKHGHRFLVDVGVVS</sequence>